<evidence type="ECO:0000256" key="1">
    <source>
        <dbReference type="SAM" id="MobiDB-lite"/>
    </source>
</evidence>
<feature type="compositionally biased region" description="Polar residues" evidence="1">
    <location>
        <begin position="36"/>
        <end position="46"/>
    </location>
</feature>
<feature type="region of interest" description="Disordered" evidence="1">
    <location>
        <begin position="35"/>
        <end position="55"/>
    </location>
</feature>
<sequence length="111" mass="12752">MDCDLDAIKKAIGHESDDDIEANEELMAELLALNGDNLQRPRQPSKTAPKPKQRKQELVIPSNILNLENDDVDMEVSEADMNDKDLLVGFIRFNFLLEINVNLNLYIFYFK</sequence>
<evidence type="ECO:0000313" key="3">
    <source>
        <dbReference type="WBParaSite" id="Minc3s05895g38986"/>
    </source>
</evidence>
<organism evidence="2 3">
    <name type="scientific">Meloidogyne incognita</name>
    <name type="common">Southern root-knot nematode worm</name>
    <name type="synonym">Oxyuris incognita</name>
    <dbReference type="NCBI Taxonomy" id="6306"/>
    <lineage>
        <taxon>Eukaryota</taxon>
        <taxon>Metazoa</taxon>
        <taxon>Ecdysozoa</taxon>
        <taxon>Nematoda</taxon>
        <taxon>Chromadorea</taxon>
        <taxon>Rhabditida</taxon>
        <taxon>Tylenchina</taxon>
        <taxon>Tylenchomorpha</taxon>
        <taxon>Tylenchoidea</taxon>
        <taxon>Meloidogynidae</taxon>
        <taxon>Meloidogyninae</taxon>
        <taxon>Meloidogyne</taxon>
        <taxon>Meloidogyne incognita group</taxon>
    </lineage>
</organism>
<proteinExistence type="predicted"/>
<dbReference type="WBParaSite" id="Minc3s05895g38986">
    <property type="protein sequence ID" value="Minc3s05895g38986"/>
    <property type="gene ID" value="Minc3s05895g38986"/>
</dbReference>
<dbReference type="Proteomes" id="UP000887563">
    <property type="component" value="Unplaced"/>
</dbReference>
<dbReference type="AlphaFoldDB" id="A0A914NF07"/>
<evidence type="ECO:0000313" key="2">
    <source>
        <dbReference type="Proteomes" id="UP000887563"/>
    </source>
</evidence>
<protein>
    <submittedName>
        <fullName evidence="3">Candidate secreted effector</fullName>
    </submittedName>
</protein>
<reference evidence="3" key="1">
    <citation type="submission" date="2022-11" db="UniProtKB">
        <authorList>
            <consortium name="WormBaseParasite"/>
        </authorList>
    </citation>
    <scope>IDENTIFICATION</scope>
</reference>
<keyword evidence="2" id="KW-1185">Reference proteome</keyword>
<accession>A0A914NF07</accession>
<name>A0A914NF07_MELIC</name>